<dbReference type="STRING" id="1122159.SAMN02745246_03557"/>
<protein>
    <recommendedName>
        <fullName evidence="5">Glycosyltransferase 2-like domain-containing protein</fullName>
    </recommendedName>
</protein>
<feature type="domain" description="Glycosyltransferase 2-like" evidence="5">
    <location>
        <begin position="59"/>
        <end position="219"/>
    </location>
</feature>
<keyword evidence="4" id="KW-0812">Transmembrane</keyword>
<feature type="transmembrane region" description="Helical" evidence="4">
    <location>
        <begin position="20"/>
        <end position="39"/>
    </location>
</feature>
<organism evidence="6 7">
    <name type="scientific">Leeuwenhoekiella marinoflava</name>
    <dbReference type="NCBI Taxonomy" id="988"/>
    <lineage>
        <taxon>Bacteria</taxon>
        <taxon>Pseudomonadati</taxon>
        <taxon>Bacteroidota</taxon>
        <taxon>Flavobacteriia</taxon>
        <taxon>Flavobacteriales</taxon>
        <taxon>Flavobacteriaceae</taxon>
        <taxon>Leeuwenhoekiella</taxon>
    </lineage>
</organism>
<gene>
    <name evidence="6" type="ORF">DSL99_3528</name>
</gene>
<evidence type="ECO:0000313" key="6">
    <source>
        <dbReference type="EMBL" id="RXG25493.1"/>
    </source>
</evidence>
<reference evidence="6 7" key="1">
    <citation type="submission" date="2018-07" db="EMBL/GenBank/DDBJ databases">
        <title>Leeuwenhoekiella genomics.</title>
        <authorList>
            <person name="Tahon G."/>
            <person name="Willems A."/>
        </authorList>
    </citation>
    <scope>NUCLEOTIDE SEQUENCE [LARGE SCALE GENOMIC DNA]</scope>
    <source>
        <strain evidence="6 7">LMG 1345</strain>
    </source>
</reference>
<evidence type="ECO:0000313" key="7">
    <source>
        <dbReference type="Proteomes" id="UP000290608"/>
    </source>
</evidence>
<dbReference type="PANTHER" id="PTHR43630">
    <property type="entry name" value="POLY-BETA-1,6-N-ACETYL-D-GLUCOSAMINE SYNTHASE"/>
    <property type="match status" value="1"/>
</dbReference>
<dbReference type="Gene3D" id="3.90.550.10">
    <property type="entry name" value="Spore Coat Polysaccharide Biosynthesis Protein SpsA, Chain A"/>
    <property type="match status" value="1"/>
</dbReference>
<evidence type="ECO:0000256" key="2">
    <source>
        <dbReference type="ARBA" id="ARBA00022676"/>
    </source>
</evidence>
<comment type="caution">
    <text evidence="6">The sequence shown here is derived from an EMBL/GenBank/DDBJ whole genome shotgun (WGS) entry which is preliminary data.</text>
</comment>
<dbReference type="SUPFAM" id="SSF53448">
    <property type="entry name" value="Nucleotide-diphospho-sugar transferases"/>
    <property type="match status" value="1"/>
</dbReference>
<feature type="transmembrane region" description="Helical" evidence="4">
    <location>
        <begin position="295"/>
        <end position="315"/>
    </location>
</feature>
<keyword evidence="4" id="KW-0472">Membrane</keyword>
<evidence type="ECO:0000256" key="1">
    <source>
        <dbReference type="ARBA" id="ARBA00006739"/>
    </source>
</evidence>
<dbReference type="RefSeq" id="WP_083558016.1">
    <property type="nucleotide sequence ID" value="NZ_QOVL01000022.1"/>
</dbReference>
<dbReference type="GO" id="GO:0016757">
    <property type="term" value="F:glycosyltransferase activity"/>
    <property type="evidence" value="ECO:0007669"/>
    <property type="project" value="UniProtKB-KW"/>
</dbReference>
<name>A0A4Q0PF72_9FLAO</name>
<dbReference type="EMBL" id="QOVL01000022">
    <property type="protein sequence ID" value="RXG25493.1"/>
    <property type="molecule type" value="Genomic_DNA"/>
</dbReference>
<dbReference type="InterPro" id="IPR001173">
    <property type="entry name" value="Glyco_trans_2-like"/>
</dbReference>
<evidence type="ECO:0000256" key="4">
    <source>
        <dbReference type="SAM" id="Phobius"/>
    </source>
</evidence>
<accession>A0A4Q0PF72</accession>
<keyword evidence="4" id="KW-1133">Transmembrane helix</keyword>
<dbReference type="InterPro" id="IPR029044">
    <property type="entry name" value="Nucleotide-diphossugar_trans"/>
</dbReference>
<sequence length="380" mass="43772">MIAPQKKLLNPYKLIAFFPFLLYCFIIITLINCGFYTYISRFSFSTISQSGRTNNKGVSVLVCAKNEEKNLLVLIPKLLTQDYPQFQIILINDHSEDQTLQIMQGFTAQNSSIKIVDLKPETGKKAGITKGIQQAQYEHLLFTDADCLPQSKHWISEMAAQFSNEKQIILGYSGYSKIANSWLNKVIRFETLLTAMQYFAYAKNKNTYMGVGRNLAYTKALFLKNNGFTNHAHLKPGDDDLFVNQNATKTNVALCSDPSSFTISNPKKSWKEWFYQKRRHTGVSHHYKLKHQLQLGAFYVSQFLFFFLFLILVLFNQQYVLALSLFLFRELAVCLITSKAALKLQEKELIPYLLVLEPFLVSTQMLIFIANILVKPRRWN</sequence>
<dbReference type="AlphaFoldDB" id="A0A4Q0PF72"/>
<dbReference type="Proteomes" id="UP000290608">
    <property type="component" value="Unassembled WGS sequence"/>
</dbReference>
<feature type="transmembrane region" description="Helical" evidence="4">
    <location>
        <begin position="349"/>
        <end position="374"/>
    </location>
</feature>
<dbReference type="PANTHER" id="PTHR43630:SF1">
    <property type="entry name" value="POLY-BETA-1,6-N-ACETYL-D-GLUCOSAMINE SYNTHASE"/>
    <property type="match status" value="1"/>
</dbReference>
<keyword evidence="3" id="KW-0808">Transferase</keyword>
<keyword evidence="2" id="KW-0328">Glycosyltransferase</keyword>
<evidence type="ECO:0000256" key="3">
    <source>
        <dbReference type="ARBA" id="ARBA00022679"/>
    </source>
</evidence>
<comment type="similarity">
    <text evidence="1">Belongs to the glycosyltransferase 2 family.</text>
</comment>
<proteinExistence type="inferred from homology"/>
<evidence type="ECO:0000259" key="5">
    <source>
        <dbReference type="Pfam" id="PF00535"/>
    </source>
</evidence>
<dbReference type="Pfam" id="PF00535">
    <property type="entry name" value="Glycos_transf_2"/>
    <property type="match status" value="1"/>
</dbReference>